<organism evidence="1">
    <name type="scientific">Odontella aurita</name>
    <dbReference type="NCBI Taxonomy" id="265563"/>
    <lineage>
        <taxon>Eukaryota</taxon>
        <taxon>Sar</taxon>
        <taxon>Stramenopiles</taxon>
        <taxon>Ochrophyta</taxon>
        <taxon>Bacillariophyta</taxon>
        <taxon>Mediophyceae</taxon>
        <taxon>Biddulphiophycidae</taxon>
        <taxon>Eupodiscales</taxon>
        <taxon>Odontellaceae</taxon>
        <taxon>Odontella</taxon>
    </lineage>
</organism>
<sequence>MYSLILPAYEDRPGIVPPTTTVYAAPSEYFACDDFSFALAPISIEQSSNAKLNELGECRVPKRVKFPDDPVVAVLLIDNVAEKDRAELFYCKDDYKRFRRERRIALGREEWFAHQVAE</sequence>
<dbReference type="EMBL" id="HBKQ01062909">
    <property type="protein sequence ID" value="CAE2290577.1"/>
    <property type="molecule type" value="Transcribed_RNA"/>
</dbReference>
<evidence type="ECO:0000313" key="1">
    <source>
        <dbReference type="EMBL" id="CAE2290577.1"/>
    </source>
</evidence>
<proteinExistence type="predicted"/>
<gene>
    <name evidence="1" type="ORF">OAUR00152_LOCUS42931</name>
</gene>
<reference evidence="1" key="1">
    <citation type="submission" date="2021-01" db="EMBL/GenBank/DDBJ databases">
        <authorList>
            <person name="Corre E."/>
            <person name="Pelletier E."/>
            <person name="Niang G."/>
            <person name="Scheremetjew M."/>
            <person name="Finn R."/>
            <person name="Kale V."/>
            <person name="Holt S."/>
            <person name="Cochrane G."/>
            <person name="Meng A."/>
            <person name="Brown T."/>
            <person name="Cohen L."/>
        </authorList>
    </citation>
    <scope>NUCLEOTIDE SEQUENCE</scope>
    <source>
        <strain evidence="1">Isolate 1302-5</strain>
    </source>
</reference>
<dbReference type="AlphaFoldDB" id="A0A7S4KCG6"/>
<name>A0A7S4KCG6_9STRA</name>
<accession>A0A7S4KCG6</accession>
<protein>
    <submittedName>
        <fullName evidence="1">Uncharacterized protein</fullName>
    </submittedName>
</protein>